<dbReference type="PRINTS" id="PR00111">
    <property type="entry name" value="ABHYDROLASE"/>
</dbReference>
<reference evidence="15" key="1">
    <citation type="journal article" date="2014" name="Int. J. Syst. Evol. Microbiol.">
        <title>Complete genome sequence of Corynebacterium casei LMG S-19264T (=DSM 44701T), isolated from a smear-ripened cheese.</title>
        <authorList>
            <consortium name="US DOE Joint Genome Institute (JGI-PGF)"/>
            <person name="Walter F."/>
            <person name="Albersmeier A."/>
            <person name="Kalinowski J."/>
            <person name="Ruckert C."/>
        </authorList>
    </citation>
    <scope>NUCLEOTIDE SEQUENCE</scope>
    <source>
        <strain evidence="15">CGMCC 1.15880</strain>
    </source>
</reference>
<dbReference type="GO" id="GO:0005737">
    <property type="term" value="C:cytoplasm"/>
    <property type="evidence" value="ECO:0007669"/>
    <property type="project" value="UniProtKB-SubCell"/>
</dbReference>
<comment type="similarity">
    <text evidence="3 11 13">Belongs to the peptidase S33 family.</text>
</comment>
<feature type="active site" description="Nucleophile" evidence="12">
    <location>
        <position position="120"/>
    </location>
</feature>
<keyword evidence="6 11" id="KW-0031">Aminopeptidase</keyword>
<evidence type="ECO:0000256" key="3">
    <source>
        <dbReference type="ARBA" id="ARBA00010088"/>
    </source>
</evidence>
<evidence type="ECO:0000256" key="12">
    <source>
        <dbReference type="PIRSR" id="PIRSR006431-1"/>
    </source>
</evidence>
<dbReference type="NCBIfam" id="TIGR01249">
    <property type="entry name" value="pro_imino_pep_1"/>
    <property type="match status" value="1"/>
</dbReference>
<dbReference type="SUPFAM" id="SSF53474">
    <property type="entry name" value="alpha/beta-Hydrolases"/>
    <property type="match status" value="1"/>
</dbReference>
<dbReference type="Pfam" id="PF00561">
    <property type="entry name" value="Abhydrolase_1"/>
    <property type="match status" value="1"/>
</dbReference>
<dbReference type="PANTHER" id="PTHR43722:SF1">
    <property type="entry name" value="PROLINE IMINOPEPTIDASE"/>
    <property type="match status" value="1"/>
</dbReference>
<dbReference type="Gene3D" id="3.40.50.1820">
    <property type="entry name" value="alpha/beta hydrolase"/>
    <property type="match status" value="1"/>
</dbReference>
<dbReference type="GO" id="GO:0006508">
    <property type="term" value="P:proteolysis"/>
    <property type="evidence" value="ECO:0007669"/>
    <property type="project" value="UniProtKB-KW"/>
</dbReference>
<evidence type="ECO:0000259" key="14">
    <source>
        <dbReference type="Pfam" id="PF00561"/>
    </source>
</evidence>
<evidence type="ECO:0000313" key="16">
    <source>
        <dbReference type="Proteomes" id="UP000628017"/>
    </source>
</evidence>
<dbReference type="PRINTS" id="PR00793">
    <property type="entry name" value="PROAMNOPTASE"/>
</dbReference>
<evidence type="ECO:0000256" key="1">
    <source>
        <dbReference type="ARBA" id="ARBA00001585"/>
    </source>
</evidence>
<feature type="active site" evidence="12">
    <location>
        <position position="274"/>
    </location>
</feature>
<protein>
    <recommendedName>
        <fullName evidence="5 11">Proline iminopeptidase</fullName>
        <shortName evidence="11">PIP</shortName>
        <ecNumber evidence="4 11">3.4.11.5</ecNumber>
    </recommendedName>
    <alternativeName>
        <fullName evidence="10 11">Prolyl aminopeptidase</fullName>
    </alternativeName>
</protein>
<dbReference type="EC" id="3.4.11.5" evidence="4 11"/>
<evidence type="ECO:0000256" key="4">
    <source>
        <dbReference type="ARBA" id="ARBA00012568"/>
    </source>
</evidence>
<keyword evidence="9 11" id="KW-0378">Hydrolase</keyword>
<evidence type="ECO:0000256" key="11">
    <source>
        <dbReference type="PIRNR" id="PIRNR006431"/>
    </source>
</evidence>
<dbReference type="InterPro" id="IPR000073">
    <property type="entry name" value="AB_hydrolase_1"/>
</dbReference>
<dbReference type="Proteomes" id="UP000628017">
    <property type="component" value="Unassembled WGS sequence"/>
</dbReference>
<dbReference type="RefSeq" id="WP_188673857.1">
    <property type="nucleotide sequence ID" value="NZ_BMKA01000002.1"/>
</dbReference>
<evidence type="ECO:0000256" key="13">
    <source>
        <dbReference type="RuleBase" id="RU003421"/>
    </source>
</evidence>
<feature type="domain" description="AB hydrolase-1" evidence="14">
    <location>
        <begin position="46"/>
        <end position="305"/>
    </location>
</feature>
<proteinExistence type="inferred from homology"/>
<keyword evidence="16" id="KW-1185">Reference proteome</keyword>
<name>A0A916QXB4_9RHOB</name>
<keyword evidence="8 11" id="KW-0645">Protease</keyword>
<gene>
    <name evidence="15" type="primary">pip</name>
    <name evidence="15" type="ORF">GCM10011498_18930</name>
</gene>
<comment type="catalytic activity">
    <reaction evidence="1 11 13">
        <text>Release of N-terminal proline from a peptide.</text>
        <dbReference type="EC" id="3.4.11.5"/>
    </reaction>
</comment>
<comment type="subcellular location">
    <subcellularLocation>
        <location evidence="2 11">Cytoplasm</location>
    </subcellularLocation>
</comment>
<evidence type="ECO:0000256" key="7">
    <source>
        <dbReference type="ARBA" id="ARBA00022490"/>
    </source>
</evidence>
<accession>A0A916QXB4</accession>
<evidence type="ECO:0000256" key="9">
    <source>
        <dbReference type="ARBA" id="ARBA00022801"/>
    </source>
</evidence>
<evidence type="ECO:0000313" key="15">
    <source>
        <dbReference type="EMBL" id="GGA18461.1"/>
    </source>
</evidence>
<dbReference type="InterPro" id="IPR005944">
    <property type="entry name" value="Pro_iminopeptidase"/>
</dbReference>
<evidence type="ECO:0000256" key="8">
    <source>
        <dbReference type="ARBA" id="ARBA00022670"/>
    </source>
</evidence>
<dbReference type="GO" id="GO:0004177">
    <property type="term" value="F:aminopeptidase activity"/>
    <property type="evidence" value="ECO:0007669"/>
    <property type="project" value="UniProtKB-UniRule"/>
</dbReference>
<sequence length="321" mass="36112">MRNSESQIGASRNLYPVIQPFNQLMLEVPGDHTIYVEECGNPNGIPVVVFHGGPGGGCSPGMRRFFHPEFYRIILFDQRGCGRSRPHASVENNTTWDLVADIELIRQKLGIENWIVFGGSWGATLALVYAQTHPDRVNHLVLRGVFTMTKAELDWFYGGGAAAFFPDEWEHFAGLLPREERDDVIGNYAKRLFSNNEDVQVRFARAWTEWESALAALEQSPNRGVVPAAYALAFARIENHYFHNAGFLRENGQIFKDLHKIEHIPGSIVQGRYDMICPPQTAYRLRDNWPAARLFTVPDAGHSLSEPGITSALITIMDELS</sequence>
<evidence type="ECO:0000256" key="10">
    <source>
        <dbReference type="ARBA" id="ARBA00029605"/>
    </source>
</evidence>
<feature type="active site" description="Proton donor" evidence="12">
    <location>
        <position position="302"/>
    </location>
</feature>
<dbReference type="InterPro" id="IPR029058">
    <property type="entry name" value="AB_hydrolase_fold"/>
</dbReference>
<dbReference type="PANTHER" id="PTHR43722">
    <property type="entry name" value="PROLINE IMINOPEPTIDASE"/>
    <property type="match status" value="1"/>
</dbReference>
<evidence type="ECO:0000256" key="5">
    <source>
        <dbReference type="ARBA" id="ARBA00021843"/>
    </source>
</evidence>
<dbReference type="AlphaFoldDB" id="A0A916QXB4"/>
<dbReference type="PIRSF" id="PIRSF006431">
    <property type="entry name" value="Pept_S33"/>
    <property type="match status" value="1"/>
</dbReference>
<dbReference type="InterPro" id="IPR002410">
    <property type="entry name" value="Peptidase_S33"/>
</dbReference>
<comment type="caution">
    <text evidence="15">The sequence shown here is derived from an EMBL/GenBank/DDBJ whole genome shotgun (WGS) entry which is preliminary data.</text>
</comment>
<organism evidence="15 16">
    <name type="scientific">Neptunicoccus cionae</name>
    <dbReference type="NCBI Taxonomy" id="2035344"/>
    <lineage>
        <taxon>Bacteria</taxon>
        <taxon>Pseudomonadati</taxon>
        <taxon>Pseudomonadota</taxon>
        <taxon>Alphaproteobacteria</taxon>
        <taxon>Rhodobacterales</taxon>
        <taxon>Paracoccaceae</taxon>
        <taxon>Neptunicoccus</taxon>
    </lineage>
</organism>
<keyword evidence="7 11" id="KW-0963">Cytoplasm</keyword>
<evidence type="ECO:0000256" key="6">
    <source>
        <dbReference type="ARBA" id="ARBA00022438"/>
    </source>
</evidence>
<reference evidence="15" key="2">
    <citation type="submission" date="2020-09" db="EMBL/GenBank/DDBJ databases">
        <authorList>
            <person name="Sun Q."/>
            <person name="Zhou Y."/>
        </authorList>
    </citation>
    <scope>NUCLEOTIDE SEQUENCE</scope>
    <source>
        <strain evidence="15">CGMCC 1.15880</strain>
    </source>
</reference>
<dbReference type="EMBL" id="BMKA01000002">
    <property type="protein sequence ID" value="GGA18461.1"/>
    <property type="molecule type" value="Genomic_DNA"/>
</dbReference>
<evidence type="ECO:0000256" key="2">
    <source>
        <dbReference type="ARBA" id="ARBA00004496"/>
    </source>
</evidence>